<keyword evidence="3" id="KW-0472">Membrane</keyword>
<evidence type="ECO:0000313" key="6">
    <source>
        <dbReference type="Proteomes" id="UP000078486"/>
    </source>
</evidence>
<accession>A0A178IL22</accession>
<evidence type="ECO:0000256" key="2">
    <source>
        <dbReference type="ARBA" id="ARBA00022729"/>
    </source>
</evidence>
<organism evidence="5 6">
    <name type="scientific">Termitidicoccus mucosus</name>
    <dbReference type="NCBI Taxonomy" id="1184151"/>
    <lineage>
        <taxon>Bacteria</taxon>
        <taxon>Pseudomonadati</taxon>
        <taxon>Verrucomicrobiota</taxon>
        <taxon>Opitutia</taxon>
        <taxon>Opitutales</taxon>
        <taxon>Opitutaceae</taxon>
        <taxon>Termitidicoccus</taxon>
    </lineage>
</organism>
<dbReference type="AlphaFoldDB" id="A0A178IL22"/>
<dbReference type="InterPro" id="IPR018976">
    <property type="entry name" value="Imelysin-like"/>
</dbReference>
<keyword evidence="3" id="KW-0812">Transmembrane</keyword>
<dbReference type="Proteomes" id="UP000078486">
    <property type="component" value="Unassembled WGS sequence"/>
</dbReference>
<sequence>MSRRFLLYISLSAIIIIIGVGGVLVSRNAAVQDFLRARAAKAVVSDYVDNTVLKTLDLLVANIEALHVAAKKLQANPSAGNLDAAARAWHAAHGTWMTAVAYLYGPAAQHDYHKRIATWPFDKVLVEHALDLMEAGQLAVDSRYLREEEMSGLRGLYTIMYFLFRDGRPREAAGIRSVELSYLTAVTQALLEDSIDFEASWRGLEKLPPARTAVLQAAGIQNRSAYAEEFKHPGTPTSRYASISMPLQEVFQEITGVLEDIVPLIGELRETAEPGAPAYWDSLDPCADLLNQLRSVENAYLGGVNGSRGRSVSELVAGHDKVLDRLIKISLAHTAYRIGAIRDLHGESSGKRELAVRVAEGELEKLTARVAMAIPLVVLDPAVRPYAAYIK</sequence>
<evidence type="ECO:0000256" key="1">
    <source>
        <dbReference type="ARBA" id="ARBA00004196"/>
    </source>
</evidence>
<keyword evidence="3" id="KW-1133">Transmembrane helix</keyword>
<feature type="transmembrane region" description="Helical" evidence="3">
    <location>
        <begin position="5"/>
        <end position="25"/>
    </location>
</feature>
<evidence type="ECO:0000259" key="4">
    <source>
        <dbReference type="Pfam" id="PF09375"/>
    </source>
</evidence>
<dbReference type="OrthoDB" id="9764688at2"/>
<comment type="subcellular location">
    <subcellularLocation>
        <location evidence="1">Cell envelope</location>
    </subcellularLocation>
</comment>
<evidence type="ECO:0000256" key="3">
    <source>
        <dbReference type="SAM" id="Phobius"/>
    </source>
</evidence>
<dbReference type="Gene3D" id="1.20.1420.20">
    <property type="entry name" value="M75 peptidase, HXXE motif"/>
    <property type="match status" value="1"/>
</dbReference>
<dbReference type="GO" id="GO:0030313">
    <property type="term" value="C:cell envelope"/>
    <property type="evidence" value="ECO:0007669"/>
    <property type="project" value="UniProtKB-SubCell"/>
</dbReference>
<dbReference type="EMBL" id="LRRQ01000054">
    <property type="protein sequence ID" value="OAM90554.1"/>
    <property type="molecule type" value="Genomic_DNA"/>
</dbReference>
<keyword evidence="2" id="KW-0732">Signal</keyword>
<dbReference type="InterPro" id="IPR038352">
    <property type="entry name" value="Imelysin_sf"/>
</dbReference>
<keyword evidence="6" id="KW-1185">Reference proteome</keyword>
<evidence type="ECO:0000313" key="5">
    <source>
        <dbReference type="EMBL" id="OAM90554.1"/>
    </source>
</evidence>
<dbReference type="STRING" id="1184151.AW736_07115"/>
<feature type="domain" description="Imelysin-like" evidence="4">
    <location>
        <begin position="55"/>
        <end position="347"/>
    </location>
</feature>
<comment type="caution">
    <text evidence="5">The sequence shown here is derived from an EMBL/GenBank/DDBJ whole genome shotgun (WGS) entry which is preliminary data.</text>
</comment>
<protein>
    <recommendedName>
        <fullName evidence="4">Imelysin-like domain-containing protein</fullName>
    </recommendedName>
</protein>
<gene>
    <name evidence="5" type="ORF">AW736_07115</name>
</gene>
<dbReference type="Pfam" id="PF09375">
    <property type="entry name" value="Peptidase_M75"/>
    <property type="match status" value="1"/>
</dbReference>
<proteinExistence type="predicted"/>
<reference evidence="5 6" key="1">
    <citation type="submission" date="2016-01" db="EMBL/GenBank/DDBJ databases">
        <title>High potential of lignocellulose degradation of a new Verrucomicrobia species.</title>
        <authorList>
            <person name="Wang Y."/>
            <person name="Shi Y."/>
            <person name="Qiu Z."/>
            <person name="Liu S."/>
            <person name="Yang H."/>
        </authorList>
    </citation>
    <scope>NUCLEOTIDE SEQUENCE [LARGE SCALE GENOMIC DNA]</scope>
    <source>
        <strain evidence="5 6">TSB47</strain>
    </source>
</reference>
<name>A0A178IL22_9BACT</name>